<name>A0AA41RW22_PAPNU</name>
<comment type="caution">
    <text evidence="2">The sequence shown here is derived from an EMBL/GenBank/DDBJ whole genome shotgun (WGS) entry which is preliminary data.</text>
</comment>
<keyword evidence="3" id="KW-1185">Reference proteome</keyword>
<dbReference type="AlphaFoldDB" id="A0AA41RW22"/>
<proteinExistence type="predicted"/>
<sequence length="60" mass="6850">GNKAGMMADYIGESSLMPSKDERAESRRPQSVCVGLEHLKPAEIDLYREEDLIDRRKNNE</sequence>
<feature type="non-terminal residue" evidence="2">
    <location>
        <position position="60"/>
    </location>
</feature>
<organism evidence="2 3">
    <name type="scientific">Papaver nudicaule</name>
    <name type="common">Iceland poppy</name>
    <dbReference type="NCBI Taxonomy" id="74823"/>
    <lineage>
        <taxon>Eukaryota</taxon>
        <taxon>Viridiplantae</taxon>
        <taxon>Streptophyta</taxon>
        <taxon>Embryophyta</taxon>
        <taxon>Tracheophyta</taxon>
        <taxon>Spermatophyta</taxon>
        <taxon>Magnoliopsida</taxon>
        <taxon>Ranunculales</taxon>
        <taxon>Papaveraceae</taxon>
        <taxon>Papaveroideae</taxon>
        <taxon>Papaver</taxon>
    </lineage>
</organism>
<feature type="non-terminal residue" evidence="2">
    <location>
        <position position="1"/>
    </location>
</feature>
<dbReference type="EMBL" id="JAJJMA010050605">
    <property type="protein sequence ID" value="MCL7025902.1"/>
    <property type="molecule type" value="Genomic_DNA"/>
</dbReference>
<evidence type="ECO:0000256" key="1">
    <source>
        <dbReference type="SAM" id="MobiDB-lite"/>
    </source>
</evidence>
<feature type="region of interest" description="Disordered" evidence="1">
    <location>
        <begin position="1"/>
        <end position="29"/>
    </location>
</feature>
<dbReference type="Proteomes" id="UP001177140">
    <property type="component" value="Unassembled WGS sequence"/>
</dbReference>
<feature type="compositionally biased region" description="Basic and acidic residues" evidence="1">
    <location>
        <begin position="19"/>
        <end position="28"/>
    </location>
</feature>
<accession>A0AA41RW22</accession>
<gene>
    <name evidence="2" type="ORF">MKW94_027876</name>
</gene>
<evidence type="ECO:0000313" key="2">
    <source>
        <dbReference type="EMBL" id="MCL7025902.1"/>
    </source>
</evidence>
<reference evidence="2" key="1">
    <citation type="submission" date="2022-03" db="EMBL/GenBank/DDBJ databases">
        <title>A functionally conserved STORR gene fusion in Papaver species that diverged 16.8 million years ago.</title>
        <authorList>
            <person name="Catania T."/>
        </authorList>
    </citation>
    <scope>NUCLEOTIDE SEQUENCE</scope>
    <source>
        <strain evidence="2">S-191538</strain>
    </source>
</reference>
<evidence type="ECO:0000313" key="3">
    <source>
        <dbReference type="Proteomes" id="UP001177140"/>
    </source>
</evidence>
<protein>
    <submittedName>
        <fullName evidence="2">Uncharacterized protein</fullName>
    </submittedName>
</protein>